<keyword evidence="4" id="KW-1185">Reference proteome</keyword>
<dbReference type="GO" id="GO:0016853">
    <property type="term" value="F:isomerase activity"/>
    <property type="evidence" value="ECO:0007669"/>
    <property type="project" value="TreeGrafter"/>
</dbReference>
<dbReference type="Proteomes" id="UP000219439">
    <property type="component" value="Unassembled WGS sequence"/>
</dbReference>
<dbReference type="InterPro" id="IPR003719">
    <property type="entry name" value="Phenazine_PhzF-like"/>
</dbReference>
<dbReference type="Pfam" id="PF02567">
    <property type="entry name" value="PhzC-PhzF"/>
    <property type="match status" value="1"/>
</dbReference>
<evidence type="ECO:0000313" key="3">
    <source>
        <dbReference type="EMBL" id="SNZ06083.1"/>
    </source>
</evidence>
<protein>
    <submittedName>
        <fullName evidence="3">Phenazine biosynthesis protein PhzF family</fullName>
    </submittedName>
</protein>
<dbReference type="NCBIfam" id="TIGR00654">
    <property type="entry name" value="PhzF_family"/>
    <property type="match status" value="1"/>
</dbReference>
<dbReference type="PANTHER" id="PTHR13774:SF32">
    <property type="entry name" value="ANTISENSE-ENHANCING SEQUENCE 1"/>
    <property type="match status" value="1"/>
</dbReference>
<evidence type="ECO:0000256" key="1">
    <source>
        <dbReference type="ARBA" id="ARBA00008270"/>
    </source>
</evidence>
<organism evidence="3 4">
    <name type="scientific">Cohaesibacter gelatinilyticus</name>
    <dbReference type="NCBI Taxonomy" id="372072"/>
    <lineage>
        <taxon>Bacteria</taxon>
        <taxon>Pseudomonadati</taxon>
        <taxon>Pseudomonadota</taxon>
        <taxon>Alphaproteobacteria</taxon>
        <taxon>Hyphomicrobiales</taxon>
        <taxon>Cohaesibacteraceae</taxon>
    </lineage>
</organism>
<dbReference type="Gene3D" id="3.10.310.10">
    <property type="entry name" value="Diaminopimelate Epimerase, Chain A, domain 1"/>
    <property type="match status" value="2"/>
</dbReference>
<dbReference type="SUPFAM" id="SSF54506">
    <property type="entry name" value="Diaminopimelate epimerase-like"/>
    <property type="match status" value="1"/>
</dbReference>
<proteinExistence type="inferred from homology"/>
<evidence type="ECO:0000313" key="4">
    <source>
        <dbReference type="Proteomes" id="UP000219439"/>
    </source>
</evidence>
<dbReference type="EMBL" id="OBEL01000001">
    <property type="protein sequence ID" value="SNZ06083.1"/>
    <property type="molecule type" value="Genomic_DNA"/>
</dbReference>
<reference evidence="3 4" key="1">
    <citation type="submission" date="2017-09" db="EMBL/GenBank/DDBJ databases">
        <authorList>
            <person name="Ehlers B."/>
            <person name="Leendertz F.H."/>
        </authorList>
    </citation>
    <scope>NUCLEOTIDE SEQUENCE [LARGE SCALE GENOMIC DNA]</scope>
    <source>
        <strain evidence="3 4">DSM 18289</strain>
    </source>
</reference>
<dbReference type="GO" id="GO:0005737">
    <property type="term" value="C:cytoplasm"/>
    <property type="evidence" value="ECO:0007669"/>
    <property type="project" value="TreeGrafter"/>
</dbReference>
<comment type="similarity">
    <text evidence="1">Belongs to the PhzF family.</text>
</comment>
<sequence length="291" mass="31795">MPQPDQMFNFVHCDVFTANPYSGNSLAVFMDRSNLSAKQMLCITQELRHFETIFLKEDSGQLTARIFDLIEELPFAGHPIIGAACVLHRQAKTFEKCVWEFGLESGRTVRVVTHYQDGRYIGTLDQGRPEMVCLLEEHHKSAIADIFSLASNDLADLPLEVISTGLKYLVVPVKGGLETACITIPDLEQKLEALGAAFAYLFDVNSFEGRHWNNDGIMEDIATGSAAGVIGAYALKHGLVTSNQSFILRQGHFMGRPSEIIVTVSGIPENVKSVTVAGAVAFVGHGEVIAP</sequence>
<dbReference type="AlphaFoldDB" id="A0A285NAZ7"/>
<dbReference type="PIRSF" id="PIRSF016184">
    <property type="entry name" value="PhzC_PhzF"/>
    <property type="match status" value="1"/>
</dbReference>
<evidence type="ECO:0000256" key="2">
    <source>
        <dbReference type="PIRSR" id="PIRSR016184-1"/>
    </source>
</evidence>
<accession>A0A285NAZ7</accession>
<gene>
    <name evidence="3" type="ORF">SAMN06265368_0296</name>
</gene>
<dbReference type="RefSeq" id="WP_210200724.1">
    <property type="nucleotide sequence ID" value="NZ_OBEL01000001.1"/>
</dbReference>
<feature type="active site" evidence="2">
    <location>
        <position position="51"/>
    </location>
</feature>
<dbReference type="PANTHER" id="PTHR13774">
    <property type="entry name" value="PHENAZINE BIOSYNTHESIS PROTEIN"/>
    <property type="match status" value="1"/>
</dbReference>
<name>A0A285NAZ7_9HYPH</name>